<proteinExistence type="inferred from homology"/>
<keyword evidence="6" id="KW-1185">Reference proteome</keyword>
<dbReference type="OrthoDB" id="1900877at2759"/>
<feature type="compositionally biased region" description="Polar residues" evidence="3">
    <location>
        <begin position="213"/>
        <end position="228"/>
    </location>
</feature>
<dbReference type="InterPro" id="IPR005516">
    <property type="entry name" value="Remorin_C"/>
</dbReference>
<name>A0A8T2QJV7_CERRI</name>
<evidence type="ECO:0000256" key="2">
    <source>
        <dbReference type="SAM" id="Coils"/>
    </source>
</evidence>
<keyword evidence="2" id="KW-0175">Coiled coil</keyword>
<protein>
    <recommendedName>
        <fullName evidence="4">Remorin C-terminal domain-containing protein</fullName>
    </recommendedName>
</protein>
<comment type="caution">
    <text evidence="5">The sequence shown here is derived from an EMBL/GenBank/DDBJ whole genome shotgun (WGS) entry which is preliminary data.</text>
</comment>
<feature type="domain" description="Remorin C-terminal" evidence="4">
    <location>
        <begin position="406"/>
        <end position="509"/>
    </location>
</feature>
<reference evidence="5" key="1">
    <citation type="submission" date="2021-08" db="EMBL/GenBank/DDBJ databases">
        <title>WGS assembly of Ceratopteris richardii.</title>
        <authorList>
            <person name="Marchant D.B."/>
            <person name="Chen G."/>
            <person name="Jenkins J."/>
            <person name="Shu S."/>
            <person name="Leebens-Mack J."/>
            <person name="Grimwood J."/>
            <person name="Schmutz J."/>
            <person name="Soltis P."/>
            <person name="Soltis D."/>
            <person name="Chen Z.-H."/>
        </authorList>
    </citation>
    <scope>NUCLEOTIDE SEQUENCE</scope>
    <source>
        <strain evidence="5">Whitten #5841</strain>
        <tissue evidence="5">Leaf</tissue>
    </source>
</reference>
<comment type="similarity">
    <text evidence="1">Belongs to the remorin family.</text>
</comment>
<feature type="compositionally biased region" description="Polar residues" evidence="3">
    <location>
        <begin position="261"/>
        <end position="274"/>
    </location>
</feature>
<gene>
    <name evidence="5" type="ORF">KP509_34G020100</name>
</gene>
<dbReference type="Proteomes" id="UP000825935">
    <property type="component" value="Chromosome 34"/>
</dbReference>
<evidence type="ECO:0000313" key="6">
    <source>
        <dbReference type="Proteomes" id="UP000825935"/>
    </source>
</evidence>
<organism evidence="5 6">
    <name type="scientific">Ceratopteris richardii</name>
    <name type="common">Triangle waterfern</name>
    <dbReference type="NCBI Taxonomy" id="49495"/>
    <lineage>
        <taxon>Eukaryota</taxon>
        <taxon>Viridiplantae</taxon>
        <taxon>Streptophyta</taxon>
        <taxon>Embryophyta</taxon>
        <taxon>Tracheophyta</taxon>
        <taxon>Polypodiopsida</taxon>
        <taxon>Polypodiidae</taxon>
        <taxon>Polypodiales</taxon>
        <taxon>Pteridineae</taxon>
        <taxon>Pteridaceae</taxon>
        <taxon>Parkerioideae</taxon>
        <taxon>Ceratopteris</taxon>
    </lineage>
</organism>
<feature type="region of interest" description="Disordered" evidence="3">
    <location>
        <begin position="209"/>
        <end position="350"/>
    </location>
</feature>
<evidence type="ECO:0000259" key="4">
    <source>
        <dbReference type="Pfam" id="PF03763"/>
    </source>
</evidence>
<dbReference type="Pfam" id="PF03763">
    <property type="entry name" value="Remorin_C"/>
    <property type="match status" value="1"/>
</dbReference>
<dbReference type="AlphaFoldDB" id="A0A8T2QJV7"/>
<evidence type="ECO:0000313" key="5">
    <source>
        <dbReference type="EMBL" id="KAH7283703.1"/>
    </source>
</evidence>
<feature type="compositionally biased region" description="Polar residues" evidence="3">
    <location>
        <begin position="290"/>
        <end position="320"/>
    </location>
</feature>
<evidence type="ECO:0000256" key="1">
    <source>
        <dbReference type="ARBA" id="ARBA00005711"/>
    </source>
</evidence>
<dbReference type="EMBL" id="CM035439">
    <property type="protein sequence ID" value="KAH7283703.1"/>
    <property type="molecule type" value="Genomic_DNA"/>
</dbReference>
<accession>A0A8T2QJV7</accession>
<feature type="coiled-coil region" evidence="2">
    <location>
        <begin position="440"/>
        <end position="486"/>
    </location>
</feature>
<dbReference type="PANTHER" id="PTHR31471:SF1">
    <property type="entry name" value="OS12G0613600 PROTEIN"/>
    <property type="match status" value="1"/>
</dbReference>
<sequence>MVRMSAIEQPNPGSDGGLLLQAIKLVSSGSSASEKAEEICDRKNGLVPRMNGHHGLNRPMDDAVLDYDSSYESSRTSSFEFQKGEKGIVKSTAASYVNKTAPSKWDDAEKWLVSPMSGDGFVRSKTKSGPLNGYYGHGAFHVGRRNNVLNQHEWHGHSHSTNYGHGPEVRNLEIPTTIDAENQQESTKLVTMVHSSPTHYQPGADHIFAFAPTPSSLTRPNSPESSPSADLPADDKKEVNVHGGQKGSISTVMSRTHKPTSDSFVPTGSYSSPSPAVRSISMRDMGTEMTPITSQEPSRTGTPIRATTPTFQSPDSSSPASPKFGSPIIIPADVSGSSSSPKGDRGTTELSAQTIRSEVGRGVQSPGIHVGGKLTNIPWSSKEEEDADASKSLKNVDLEEVKKNVLETRATAWEQVEQSKYMARFKREEAKISAWESHEKAKAEAELRRFEMRLEKMRVQAHEKLLNKLEGVRQKAEERRAAAEAKKCEQAAKTSHQADYIRQTGRLPTSCLSNFCL</sequence>
<evidence type="ECO:0000256" key="3">
    <source>
        <dbReference type="SAM" id="MobiDB-lite"/>
    </source>
</evidence>
<dbReference type="PANTHER" id="PTHR31471">
    <property type="entry name" value="OS02G0116800 PROTEIN"/>
    <property type="match status" value="1"/>
</dbReference>